<evidence type="ECO:0000313" key="1">
    <source>
        <dbReference type="EMBL" id="GIY31523.1"/>
    </source>
</evidence>
<dbReference type="EMBL" id="BPLR01009388">
    <property type="protein sequence ID" value="GIY31523.1"/>
    <property type="molecule type" value="Genomic_DNA"/>
</dbReference>
<dbReference type="AlphaFoldDB" id="A0AAV4SAJ5"/>
<protein>
    <submittedName>
        <fullName evidence="1">Uncharacterized protein</fullName>
    </submittedName>
</protein>
<comment type="caution">
    <text evidence="1">The sequence shown here is derived from an EMBL/GenBank/DDBJ whole genome shotgun (WGS) entry which is preliminary data.</text>
</comment>
<keyword evidence="2" id="KW-1185">Reference proteome</keyword>
<organism evidence="1 2">
    <name type="scientific">Caerostris extrusa</name>
    <name type="common">Bark spider</name>
    <name type="synonym">Caerostris bankana</name>
    <dbReference type="NCBI Taxonomy" id="172846"/>
    <lineage>
        <taxon>Eukaryota</taxon>
        <taxon>Metazoa</taxon>
        <taxon>Ecdysozoa</taxon>
        <taxon>Arthropoda</taxon>
        <taxon>Chelicerata</taxon>
        <taxon>Arachnida</taxon>
        <taxon>Araneae</taxon>
        <taxon>Araneomorphae</taxon>
        <taxon>Entelegynae</taxon>
        <taxon>Araneoidea</taxon>
        <taxon>Araneidae</taxon>
        <taxon>Caerostris</taxon>
    </lineage>
</organism>
<sequence length="89" mass="10460">MNAKITSNYYRLPDGQEVPNFLIRLSQQLIDGLLLMSLPRIRSSPSNTSKDFKKTVIASSFNFLKNLGFPIHLAFKWWIRYAERNEHQF</sequence>
<reference evidence="1 2" key="1">
    <citation type="submission" date="2021-06" db="EMBL/GenBank/DDBJ databases">
        <title>Caerostris extrusa draft genome.</title>
        <authorList>
            <person name="Kono N."/>
            <person name="Arakawa K."/>
        </authorList>
    </citation>
    <scope>NUCLEOTIDE SEQUENCE [LARGE SCALE GENOMIC DNA]</scope>
</reference>
<proteinExistence type="predicted"/>
<gene>
    <name evidence="1" type="ORF">CEXT_408361</name>
</gene>
<accession>A0AAV4SAJ5</accession>
<dbReference type="Proteomes" id="UP001054945">
    <property type="component" value="Unassembled WGS sequence"/>
</dbReference>
<name>A0AAV4SAJ5_CAEEX</name>
<evidence type="ECO:0000313" key="2">
    <source>
        <dbReference type="Proteomes" id="UP001054945"/>
    </source>
</evidence>